<accession>A0A1V6WMR0</accession>
<protein>
    <submittedName>
        <fullName evidence="2">Uncharacterized protein</fullName>
    </submittedName>
</protein>
<gene>
    <name evidence="2" type="ORF">PENNAL_c0229G09771</name>
</gene>
<dbReference type="AlphaFoldDB" id="A0A1V6WMR0"/>
<evidence type="ECO:0000313" key="2">
    <source>
        <dbReference type="EMBL" id="OQE64095.1"/>
    </source>
</evidence>
<feature type="non-terminal residue" evidence="2">
    <location>
        <position position="37"/>
    </location>
</feature>
<organism evidence="2 3">
    <name type="scientific">Penicillium nalgiovense</name>
    <dbReference type="NCBI Taxonomy" id="60175"/>
    <lineage>
        <taxon>Eukaryota</taxon>
        <taxon>Fungi</taxon>
        <taxon>Dikarya</taxon>
        <taxon>Ascomycota</taxon>
        <taxon>Pezizomycotina</taxon>
        <taxon>Eurotiomycetes</taxon>
        <taxon>Eurotiomycetidae</taxon>
        <taxon>Eurotiales</taxon>
        <taxon>Aspergillaceae</taxon>
        <taxon>Penicillium</taxon>
    </lineage>
</organism>
<reference evidence="3" key="1">
    <citation type="journal article" date="2017" name="Nat. Microbiol.">
        <title>Global analysis of biosynthetic gene clusters reveals vast potential of secondary metabolite production in Penicillium species.</title>
        <authorList>
            <person name="Nielsen J.C."/>
            <person name="Grijseels S."/>
            <person name="Prigent S."/>
            <person name="Ji B."/>
            <person name="Dainat J."/>
            <person name="Nielsen K.F."/>
            <person name="Frisvad J.C."/>
            <person name="Workman M."/>
            <person name="Nielsen J."/>
        </authorList>
    </citation>
    <scope>NUCLEOTIDE SEQUENCE [LARGE SCALE GENOMIC DNA]</scope>
    <source>
        <strain evidence="3">IBT 13039</strain>
    </source>
</reference>
<comment type="caution">
    <text evidence="2">The sequence shown here is derived from an EMBL/GenBank/DDBJ whole genome shotgun (WGS) entry which is preliminary data.</text>
</comment>
<evidence type="ECO:0000256" key="1">
    <source>
        <dbReference type="SAM" id="MobiDB-lite"/>
    </source>
</evidence>
<proteinExistence type="predicted"/>
<sequence>MKIMGHKSETKVPLSFHNLSGRLCEDKEPSGGHSVRN</sequence>
<keyword evidence="3" id="KW-1185">Reference proteome</keyword>
<name>A0A1V6WMR0_PENNA</name>
<evidence type="ECO:0000313" key="3">
    <source>
        <dbReference type="Proteomes" id="UP000191691"/>
    </source>
</evidence>
<dbReference type="EMBL" id="MOOB01000229">
    <property type="protein sequence ID" value="OQE64095.1"/>
    <property type="molecule type" value="Genomic_DNA"/>
</dbReference>
<dbReference type="Proteomes" id="UP000191691">
    <property type="component" value="Unassembled WGS sequence"/>
</dbReference>
<feature type="region of interest" description="Disordered" evidence="1">
    <location>
        <begin position="17"/>
        <end position="37"/>
    </location>
</feature>